<dbReference type="SUPFAM" id="SSF47240">
    <property type="entry name" value="Ferritin-like"/>
    <property type="match status" value="1"/>
</dbReference>
<accession>A0ABS5APA9</accession>
<evidence type="ECO:0008006" key="3">
    <source>
        <dbReference type="Google" id="ProtNLM"/>
    </source>
</evidence>
<proteinExistence type="predicted"/>
<dbReference type="InterPro" id="IPR012348">
    <property type="entry name" value="RNR-like"/>
</dbReference>
<dbReference type="EMBL" id="JAGIOO010000001">
    <property type="protein sequence ID" value="MBP2478402.1"/>
    <property type="molecule type" value="Genomic_DNA"/>
</dbReference>
<comment type="caution">
    <text evidence="1">The sequence shown here is derived from an EMBL/GenBank/DDBJ whole genome shotgun (WGS) entry which is preliminary data.</text>
</comment>
<evidence type="ECO:0000313" key="2">
    <source>
        <dbReference type="Proteomes" id="UP001519363"/>
    </source>
</evidence>
<dbReference type="Pfam" id="PF11583">
    <property type="entry name" value="AurF"/>
    <property type="match status" value="1"/>
</dbReference>
<dbReference type="InterPro" id="IPR009078">
    <property type="entry name" value="Ferritin-like_SF"/>
</dbReference>
<dbReference type="RefSeq" id="WP_086789754.1">
    <property type="nucleotide sequence ID" value="NZ_JAGIOO010000001.1"/>
</dbReference>
<reference evidence="1 2" key="1">
    <citation type="submission" date="2021-03" db="EMBL/GenBank/DDBJ databases">
        <title>Sequencing the genomes of 1000 actinobacteria strains.</title>
        <authorList>
            <person name="Klenk H.-P."/>
        </authorList>
    </citation>
    <scope>NUCLEOTIDE SEQUENCE [LARGE SCALE GENOMIC DNA]</scope>
    <source>
        <strain evidence="1 2">DSM 44580</strain>
    </source>
</reference>
<evidence type="ECO:0000313" key="1">
    <source>
        <dbReference type="EMBL" id="MBP2478402.1"/>
    </source>
</evidence>
<organism evidence="1 2">
    <name type="scientific">Crossiella equi</name>
    <dbReference type="NCBI Taxonomy" id="130796"/>
    <lineage>
        <taxon>Bacteria</taxon>
        <taxon>Bacillati</taxon>
        <taxon>Actinomycetota</taxon>
        <taxon>Actinomycetes</taxon>
        <taxon>Pseudonocardiales</taxon>
        <taxon>Pseudonocardiaceae</taxon>
        <taxon>Crossiella</taxon>
    </lineage>
</organism>
<gene>
    <name evidence="1" type="ORF">JOF53_007274</name>
</gene>
<name>A0ABS5APA9_9PSEU</name>
<keyword evidence="2" id="KW-1185">Reference proteome</keyword>
<dbReference type="Proteomes" id="UP001519363">
    <property type="component" value="Unassembled WGS sequence"/>
</dbReference>
<protein>
    <recommendedName>
        <fullName evidence="3">p-aminobenzoate N-oxygenase AurF</fullName>
    </recommendedName>
</protein>
<dbReference type="InterPro" id="IPR025859">
    <property type="entry name" value="AurF/CmlI"/>
</dbReference>
<sequence length="325" mass="36950">MTATTSEAAPDTAPLRSLGPDYVARWEARGSVRTRPRKTIDFGLTGHFFPADRQPLLLAPEVAGLDGEVRERILIQSFFKYLHDIVNLEIKEIVSACTKVLDGTLPVPLSDELKLNCYSIVIDEYYHVYIAQDLILQLRKRYPDLGHFDFPVSDSMRAVAEIKARLDARYHDVFEVLANCIFETTLVRELVEFFNAEDVHPSIRYYVNDHMNDESRHYAFFLDLMKHVWAELPEDYREAIGSRLGEFVKLYLTVESEKQFNVALMTEVLGGDAARAEASVARLYEGFDVTADLPIAQNVLRAFGKAGLLDHAAVRSSFRKIGWEV</sequence>
<dbReference type="Gene3D" id="1.10.620.20">
    <property type="entry name" value="Ribonucleotide Reductase, subunit A"/>
    <property type="match status" value="1"/>
</dbReference>